<protein>
    <submittedName>
        <fullName evidence="1">Uncharacterized protein</fullName>
    </submittedName>
</protein>
<dbReference type="Proteomes" id="UP001235547">
    <property type="component" value="Chromosome 2"/>
</dbReference>
<dbReference type="EMBL" id="CP120370">
    <property type="protein sequence ID" value="WEX80492.1"/>
    <property type="molecule type" value="Genomic_DNA"/>
</dbReference>
<name>A0ABY8CSP7_9HYPH</name>
<keyword evidence="2" id="KW-1185">Reference proteome</keyword>
<dbReference type="RefSeq" id="WP_280731208.1">
    <property type="nucleotide sequence ID" value="NZ_CP120367.1"/>
</dbReference>
<proteinExistence type="predicted"/>
<sequence>MYSSPDYQSSQVQPDEFNALRDIFEHMLEESQIVTGSLRAEMLAERLISIYNSGIRDIAMLKEMVKPY</sequence>
<evidence type="ECO:0000313" key="2">
    <source>
        <dbReference type="Proteomes" id="UP001235547"/>
    </source>
</evidence>
<gene>
    <name evidence="1" type="ORF">PYH38_001938</name>
</gene>
<reference evidence="1 2" key="1">
    <citation type="submission" date="2023-03" db="EMBL/GenBank/DDBJ databases">
        <authorList>
            <person name="Kaur S."/>
            <person name="Espinosa-Saiz D."/>
            <person name="Velazquez E."/>
            <person name="Menendez E."/>
            <person name="diCenzo G.C."/>
        </authorList>
    </citation>
    <scope>NUCLEOTIDE SEQUENCE [LARGE SCALE GENOMIC DNA]</scope>
    <source>
        <strain evidence="1 2">LMG 27395</strain>
    </source>
</reference>
<evidence type="ECO:0000313" key="1">
    <source>
        <dbReference type="EMBL" id="WEX80492.1"/>
    </source>
</evidence>
<accession>A0ABY8CSP7</accession>
<organism evidence="1 2">
    <name type="scientific">Sinorhizobium numidicum</name>
    <dbReference type="NCBI Taxonomy" id="680248"/>
    <lineage>
        <taxon>Bacteria</taxon>
        <taxon>Pseudomonadati</taxon>
        <taxon>Pseudomonadota</taxon>
        <taxon>Alphaproteobacteria</taxon>
        <taxon>Hyphomicrobiales</taxon>
        <taxon>Rhizobiaceae</taxon>
        <taxon>Sinorhizobium/Ensifer group</taxon>
        <taxon>Sinorhizobium</taxon>
    </lineage>
</organism>